<dbReference type="GO" id="GO:0009030">
    <property type="term" value="F:thiamine-phosphate kinase activity"/>
    <property type="evidence" value="ECO:0007669"/>
    <property type="project" value="UniProtKB-UniRule"/>
</dbReference>
<dbReference type="Pfam" id="PF02769">
    <property type="entry name" value="AIRS_C"/>
    <property type="match status" value="1"/>
</dbReference>
<dbReference type="InterPro" id="IPR036676">
    <property type="entry name" value="PurM-like_C_sf"/>
</dbReference>
<feature type="binding site" evidence="2">
    <location>
        <begin position="122"/>
        <end position="123"/>
    </location>
    <ligand>
        <name>ATP</name>
        <dbReference type="ChEBI" id="CHEBI:30616"/>
    </ligand>
</feature>
<evidence type="ECO:0000256" key="2">
    <source>
        <dbReference type="HAMAP-Rule" id="MF_02128"/>
    </source>
</evidence>
<keyword evidence="6" id="KW-1185">Reference proteome</keyword>
<dbReference type="CDD" id="cd02194">
    <property type="entry name" value="ThiL"/>
    <property type="match status" value="1"/>
</dbReference>
<dbReference type="GO" id="GO:0000287">
    <property type="term" value="F:magnesium ion binding"/>
    <property type="evidence" value="ECO:0007669"/>
    <property type="project" value="UniProtKB-UniRule"/>
</dbReference>
<feature type="domain" description="PurM-like C-terminal" evidence="4">
    <location>
        <begin position="154"/>
        <end position="298"/>
    </location>
</feature>
<keyword evidence="2" id="KW-0067">ATP-binding</keyword>
<dbReference type="SUPFAM" id="SSF56042">
    <property type="entry name" value="PurM C-terminal domain-like"/>
    <property type="match status" value="1"/>
</dbReference>
<dbReference type="GO" id="GO:0005524">
    <property type="term" value="F:ATP binding"/>
    <property type="evidence" value="ECO:0007669"/>
    <property type="project" value="UniProtKB-UniRule"/>
</dbReference>
<feature type="binding site" evidence="2">
    <location>
        <position position="75"/>
    </location>
    <ligand>
        <name>Mg(2+)</name>
        <dbReference type="ChEBI" id="CHEBI:18420"/>
        <label>2</label>
    </ligand>
</feature>
<comment type="caution">
    <text evidence="2">Lacks conserved residue(s) required for the propagation of feature annotation.</text>
</comment>
<feature type="binding site" evidence="2">
    <location>
        <position position="123"/>
    </location>
    <ligand>
        <name>Mg(2+)</name>
        <dbReference type="ChEBI" id="CHEBI:18420"/>
        <label>1</label>
    </ligand>
</feature>
<dbReference type="EMBL" id="QWFX01000013">
    <property type="protein sequence ID" value="RIJ28165.1"/>
    <property type="molecule type" value="Genomic_DNA"/>
</dbReference>
<evidence type="ECO:0000259" key="4">
    <source>
        <dbReference type="Pfam" id="PF02769"/>
    </source>
</evidence>
<dbReference type="GO" id="GO:0009229">
    <property type="term" value="P:thiamine diphosphate biosynthetic process"/>
    <property type="evidence" value="ECO:0007669"/>
    <property type="project" value="UniProtKB-UniRule"/>
</dbReference>
<feature type="binding site" evidence="2">
    <location>
        <position position="75"/>
    </location>
    <ligand>
        <name>Mg(2+)</name>
        <dbReference type="ChEBI" id="CHEBI:18420"/>
        <label>4</label>
    </ligand>
</feature>
<feature type="binding site" evidence="2">
    <location>
        <position position="54"/>
    </location>
    <ligand>
        <name>substrate</name>
    </ligand>
</feature>
<keyword evidence="2" id="KW-0479">Metal-binding</keyword>
<keyword evidence="1 2" id="KW-0784">Thiamine biosynthesis</keyword>
<keyword evidence="2" id="KW-0460">Magnesium</keyword>
<feature type="binding site" evidence="2">
    <location>
        <position position="312"/>
    </location>
    <ligand>
        <name>substrate</name>
    </ligand>
</feature>
<accession>A0A399RE49</accession>
<dbReference type="Proteomes" id="UP000266385">
    <property type="component" value="Unassembled WGS sequence"/>
</dbReference>
<evidence type="ECO:0000313" key="5">
    <source>
        <dbReference type="EMBL" id="RIJ28165.1"/>
    </source>
</evidence>
<evidence type="ECO:0000259" key="3">
    <source>
        <dbReference type="Pfam" id="PF00586"/>
    </source>
</evidence>
<dbReference type="Gene3D" id="3.90.650.10">
    <property type="entry name" value="PurM-like C-terminal domain"/>
    <property type="match status" value="1"/>
</dbReference>
<protein>
    <recommendedName>
        <fullName evidence="2">Thiamine-monophosphate kinase</fullName>
        <shortName evidence="2">TMP kinase</shortName>
        <shortName evidence="2">Thiamine-phosphate kinase</shortName>
        <ecNumber evidence="2">2.7.4.16</ecNumber>
    </recommendedName>
</protein>
<feature type="binding site" evidence="2">
    <location>
        <position position="209"/>
    </location>
    <ligand>
        <name>Mg(2+)</name>
        <dbReference type="ChEBI" id="CHEBI:18420"/>
        <label>3</label>
    </ligand>
</feature>
<evidence type="ECO:0000313" key="6">
    <source>
        <dbReference type="Proteomes" id="UP000266385"/>
    </source>
</evidence>
<dbReference type="InterPro" id="IPR016188">
    <property type="entry name" value="PurM-like_N"/>
</dbReference>
<comment type="catalytic activity">
    <reaction evidence="2">
        <text>thiamine phosphate + ATP = thiamine diphosphate + ADP</text>
        <dbReference type="Rhea" id="RHEA:15913"/>
        <dbReference type="ChEBI" id="CHEBI:30616"/>
        <dbReference type="ChEBI" id="CHEBI:37575"/>
        <dbReference type="ChEBI" id="CHEBI:58937"/>
        <dbReference type="ChEBI" id="CHEBI:456216"/>
        <dbReference type="EC" id="2.7.4.16"/>
    </reaction>
</comment>
<proteinExistence type="inferred from homology"/>
<feature type="binding site" evidence="2">
    <location>
        <position position="47"/>
    </location>
    <ligand>
        <name>Mg(2+)</name>
        <dbReference type="ChEBI" id="CHEBI:18420"/>
        <label>2</label>
    </ligand>
</feature>
<dbReference type="InterPro" id="IPR036921">
    <property type="entry name" value="PurM-like_N_sf"/>
</dbReference>
<dbReference type="InterPro" id="IPR006283">
    <property type="entry name" value="ThiL-like"/>
</dbReference>
<dbReference type="PIRSF" id="PIRSF005303">
    <property type="entry name" value="Thiam_monoph_kin"/>
    <property type="match status" value="1"/>
</dbReference>
<comment type="function">
    <text evidence="2">Catalyzes the ATP-dependent phosphorylation of thiamine-monophosphate (TMP) to form thiamine-pyrophosphate (TPP), the active form of vitamin B1.</text>
</comment>
<keyword evidence="2 5" id="KW-0418">Kinase</keyword>
<gene>
    <name evidence="2 5" type="primary">thiL</name>
    <name evidence="5" type="ORF">D1223_12190</name>
</gene>
<keyword evidence="2" id="KW-0547">Nucleotide-binding</keyword>
<evidence type="ECO:0000256" key="1">
    <source>
        <dbReference type="ARBA" id="ARBA00022977"/>
    </source>
</evidence>
<dbReference type="Pfam" id="PF00586">
    <property type="entry name" value="AIRS"/>
    <property type="match status" value="1"/>
</dbReference>
<feature type="binding site" evidence="2">
    <location>
        <position position="29"/>
    </location>
    <ligand>
        <name>Mg(2+)</name>
        <dbReference type="ChEBI" id="CHEBI:18420"/>
        <label>3</label>
    </ligand>
</feature>
<feature type="binding site" evidence="2">
    <location>
        <position position="212"/>
    </location>
    <ligand>
        <name>Mg(2+)</name>
        <dbReference type="ChEBI" id="CHEBI:18420"/>
        <label>5</label>
    </ligand>
</feature>
<feature type="binding site" evidence="2">
    <location>
        <position position="256"/>
    </location>
    <ligand>
        <name>substrate</name>
    </ligand>
</feature>
<dbReference type="SUPFAM" id="SSF55326">
    <property type="entry name" value="PurM N-terminal domain-like"/>
    <property type="match status" value="1"/>
</dbReference>
<comment type="pathway">
    <text evidence="2">Cofactor biosynthesis; thiamine diphosphate biosynthesis; thiamine diphosphate from thiamine phosphate: step 1/1.</text>
</comment>
<comment type="caution">
    <text evidence="5">The sequence shown here is derived from an EMBL/GenBank/DDBJ whole genome shotgun (WGS) entry which is preliminary data.</text>
</comment>
<sequence length="316" mass="33342">MGPVSEFDWISKYLKPIATSEGAMSLENDVGILASLPPDRPLIATMDTLVEGVHFFRGDPPETLGKKILRVNVSDILCNGAVPKDALLSVALPDWFDEPRFERFCGGLGHDLAQWNVKLVGGDLVSTPGPLVLTMTVTGSCLSPNPVARSGAMVGDAVCVSGTIGAGYQGLDDAKAGRDSPFARHFRVPDIPAPEIAEILSAHANAAIDISDGLIAEAIHVGRASRKAICLDMETVPWARNCASVADMIELGTGGDDYQVLMTLPESKLDIAIKDAASAGIRLTRIGHVAAGDELQLKHRGKIVPVPAKLGFVHGN</sequence>
<dbReference type="HAMAP" id="MF_02128">
    <property type="entry name" value="TMP_kinase"/>
    <property type="match status" value="1"/>
</dbReference>
<dbReference type="UniPathway" id="UPA00060">
    <property type="reaction ID" value="UER00142"/>
</dbReference>
<feature type="binding site" evidence="2">
    <location>
        <position position="149"/>
    </location>
    <ligand>
        <name>ATP</name>
        <dbReference type="ChEBI" id="CHEBI:30616"/>
    </ligand>
</feature>
<dbReference type="PANTHER" id="PTHR30270">
    <property type="entry name" value="THIAMINE-MONOPHOSPHATE KINASE"/>
    <property type="match status" value="1"/>
</dbReference>
<dbReference type="AlphaFoldDB" id="A0A399RE49"/>
<dbReference type="EC" id="2.7.4.16" evidence="2"/>
<keyword evidence="2 5" id="KW-0808">Transferase</keyword>
<feature type="binding site" evidence="2">
    <location>
        <position position="47"/>
    </location>
    <ligand>
        <name>Mg(2+)</name>
        <dbReference type="ChEBI" id="CHEBI:18420"/>
        <label>1</label>
    </ligand>
</feature>
<feature type="binding site" evidence="2">
    <location>
        <position position="29"/>
    </location>
    <ligand>
        <name>Mg(2+)</name>
        <dbReference type="ChEBI" id="CHEBI:18420"/>
        <label>4</label>
    </ligand>
</feature>
<feature type="binding site" evidence="2">
    <location>
        <position position="75"/>
    </location>
    <ligand>
        <name>Mg(2+)</name>
        <dbReference type="ChEBI" id="CHEBI:18420"/>
        <label>3</label>
    </ligand>
</feature>
<name>A0A399RE49_9PROT</name>
<dbReference type="NCBIfam" id="TIGR01379">
    <property type="entry name" value="thiL"/>
    <property type="match status" value="1"/>
</dbReference>
<dbReference type="InterPro" id="IPR010918">
    <property type="entry name" value="PurM-like_C_dom"/>
</dbReference>
<organism evidence="5 6">
    <name type="scientific">Henriciella mobilis</name>
    <dbReference type="NCBI Taxonomy" id="2305467"/>
    <lineage>
        <taxon>Bacteria</taxon>
        <taxon>Pseudomonadati</taxon>
        <taxon>Pseudomonadota</taxon>
        <taxon>Alphaproteobacteria</taxon>
        <taxon>Hyphomonadales</taxon>
        <taxon>Hyphomonadaceae</taxon>
        <taxon>Henriciella</taxon>
    </lineage>
</organism>
<reference evidence="5 6" key="1">
    <citation type="submission" date="2018-08" db="EMBL/GenBank/DDBJ databases">
        <title>Henriciella mobilis sp. nov., isolated from seawater.</title>
        <authorList>
            <person name="Cheng H."/>
            <person name="Wu Y.-H."/>
            <person name="Xu X.-W."/>
            <person name="Guo L.-L."/>
        </authorList>
    </citation>
    <scope>NUCLEOTIDE SEQUENCE [LARGE SCALE GENOMIC DNA]</scope>
    <source>
        <strain evidence="5 6">JN25</strain>
    </source>
</reference>
<dbReference type="PANTHER" id="PTHR30270:SF0">
    <property type="entry name" value="THIAMINE-MONOPHOSPHATE KINASE"/>
    <property type="match status" value="1"/>
</dbReference>
<dbReference type="GO" id="GO:0009228">
    <property type="term" value="P:thiamine biosynthetic process"/>
    <property type="evidence" value="ECO:0007669"/>
    <property type="project" value="UniProtKB-KW"/>
</dbReference>
<feature type="domain" description="PurM-like N-terminal" evidence="3">
    <location>
        <begin position="35"/>
        <end position="140"/>
    </location>
</feature>
<comment type="similarity">
    <text evidence="2">Belongs to the thiamine-monophosphate kinase family.</text>
</comment>
<feature type="binding site" evidence="2">
    <location>
        <position position="45"/>
    </location>
    <ligand>
        <name>Mg(2+)</name>
        <dbReference type="ChEBI" id="CHEBI:18420"/>
        <label>4</label>
    </ligand>
</feature>
<comment type="miscellaneous">
    <text evidence="2">Reaction mechanism of ThiL seems to utilize a direct, inline transfer of the gamma-phosphate of ATP to TMP rather than a phosphorylated enzyme intermediate.</text>
</comment>
<dbReference type="Gene3D" id="3.30.1330.10">
    <property type="entry name" value="PurM-like, N-terminal domain"/>
    <property type="match status" value="1"/>
</dbReference>
<feature type="binding site" evidence="2">
    <location>
        <position position="211"/>
    </location>
    <ligand>
        <name>ATP</name>
        <dbReference type="ChEBI" id="CHEBI:30616"/>
    </ligand>
</feature>